<dbReference type="GO" id="GO:0004556">
    <property type="term" value="F:alpha-amylase activity"/>
    <property type="evidence" value="ECO:0000318"/>
    <property type="project" value="GO_Central"/>
</dbReference>
<evidence type="ECO:0000256" key="4">
    <source>
        <dbReference type="ARBA" id="ARBA00022801"/>
    </source>
</evidence>
<evidence type="ECO:0000313" key="10">
    <source>
        <dbReference type="Proteomes" id="UP000054558"/>
    </source>
</evidence>
<dbReference type="SUPFAM" id="SSF51445">
    <property type="entry name" value="(Trans)glycosidases"/>
    <property type="match status" value="1"/>
</dbReference>
<dbReference type="OrthoDB" id="2013780at2759"/>
<proteinExistence type="inferred from homology"/>
<evidence type="ECO:0000259" key="8">
    <source>
        <dbReference type="SMART" id="SM00810"/>
    </source>
</evidence>
<dbReference type="SMART" id="SM00810">
    <property type="entry name" value="Alpha-amyl_C2"/>
    <property type="match status" value="1"/>
</dbReference>
<dbReference type="InterPro" id="IPR012850">
    <property type="entry name" value="A-amylase_bs_C"/>
</dbReference>
<dbReference type="SMART" id="SM00642">
    <property type="entry name" value="Aamy"/>
    <property type="match status" value="1"/>
</dbReference>
<name>A0A1Y1HSK3_KLENI</name>
<protein>
    <recommendedName>
        <fullName evidence="3">alpha-amylase</fullName>
        <ecNumber evidence="3">3.2.1.1</ecNumber>
    </recommendedName>
    <alternativeName>
        <fullName evidence="6">1,4-alpha-D-glucan glucanohydrolase</fullName>
    </alternativeName>
</protein>
<comment type="similarity">
    <text evidence="2">Belongs to the glycosyl hydrolase 13 family.</text>
</comment>
<dbReference type="Gene3D" id="2.60.40.1180">
    <property type="entry name" value="Golgi alpha-mannosidase II"/>
    <property type="match status" value="1"/>
</dbReference>
<evidence type="ECO:0000256" key="1">
    <source>
        <dbReference type="ARBA" id="ARBA00000548"/>
    </source>
</evidence>
<dbReference type="SUPFAM" id="SSF51011">
    <property type="entry name" value="Glycosyl hydrolase domain"/>
    <property type="match status" value="1"/>
</dbReference>
<dbReference type="Gene3D" id="3.20.20.80">
    <property type="entry name" value="Glycosidases"/>
    <property type="match status" value="1"/>
</dbReference>
<dbReference type="Proteomes" id="UP000054558">
    <property type="component" value="Unassembled WGS sequence"/>
</dbReference>
<evidence type="ECO:0000259" key="7">
    <source>
        <dbReference type="SMART" id="SM00642"/>
    </source>
</evidence>
<dbReference type="InterPro" id="IPR006047">
    <property type="entry name" value="GH13_cat_dom"/>
</dbReference>
<dbReference type="GO" id="GO:0005509">
    <property type="term" value="F:calcium ion binding"/>
    <property type="evidence" value="ECO:0007669"/>
    <property type="project" value="InterPro"/>
</dbReference>
<dbReference type="STRING" id="105231.A0A1Y1HSK3"/>
<reference evidence="9 10" key="1">
    <citation type="journal article" date="2014" name="Nat. Commun.">
        <title>Klebsormidium flaccidum genome reveals primary factors for plant terrestrial adaptation.</title>
        <authorList>
            <person name="Hori K."/>
            <person name="Maruyama F."/>
            <person name="Fujisawa T."/>
            <person name="Togashi T."/>
            <person name="Yamamoto N."/>
            <person name="Seo M."/>
            <person name="Sato S."/>
            <person name="Yamada T."/>
            <person name="Mori H."/>
            <person name="Tajima N."/>
            <person name="Moriyama T."/>
            <person name="Ikeuchi M."/>
            <person name="Watanabe M."/>
            <person name="Wada H."/>
            <person name="Kobayashi K."/>
            <person name="Saito M."/>
            <person name="Masuda T."/>
            <person name="Sasaki-Sekimoto Y."/>
            <person name="Mashiguchi K."/>
            <person name="Awai K."/>
            <person name="Shimojima M."/>
            <person name="Masuda S."/>
            <person name="Iwai M."/>
            <person name="Nobusawa T."/>
            <person name="Narise T."/>
            <person name="Kondo S."/>
            <person name="Saito H."/>
            <person name="Sato R."/>
            <person name="Murakawa M."/>
            <person name="Ihara Y."/>
            <person name="Oshima-Yamada Y."/>
            <person name="Ohtaka K."/>
            <person name="Satoh M."/>
            <person name="Sonobe K."/>
            <person name="Ishii M."/>
            <person name="Ohtani R."/>
            <person name="Kanamori-Sato M."/>
            <person name="Honoki R."/>
            <person name="Miyazaki D."/>
            <person name="Mochizuki H."/>
            <person name="Umetsu J."/>
            <person name="Higashi K."/>
            <person name="Shibata D."/>
            <person name="Kamiya Y."/>
            <person name="Sato N."/>
            <person name="Nakamura Y."/>
            <person name="Tabata S."/>
            <person name="Ida S."/>
            <person name="Kurokawa K."/>
            <person name="Ohta H."/>
        </authorList>
    </citation>
    <scope>NUCLEOTIDE SEQUENCE [LARGE SCALE GENOMIC DNA]</scope>
    <source>
        <strain evidence="9 10">NIES-2285</strain>
    </source>
</reference>
<keyword evidence="5" id="KW-0326">Glycosidase</keyword>
<keyword evidence="4" id="KW-0378">Hydrolase</keyword>
<dbReference type="PANTHER" id="PTHR43447">
    <property type="entry name" value="ALPHA-AMYLASE"/>
    <property type="match status" value="1"/>
</dbReference>
<dbReference type="InterPro" id="IPR017853">
    <property type="entry name" value="GH"/>
</dbReference>
<evidence type="ECO:0000256" key="6">
    <source>
        <dbReference type="ARBA" id="ARBA00030238"/>
    </source>
</evidence>
<evidence type="ECO:0000256" key="5">
    <source>
        <dbReference type="ARBA" id="ARBA00023295"/>
    </source>
</evidence>
<dbReference type="Pfam" id="PF00128">
    <property type="entry name" value="Alpha-amylase"/>
    <property type="match status" value="1"/>
</dbReference>
<dbReference type="EMBL" id="DF237034">
    <property type="protein sequence ID" value="GAQ81605.1"/>
    <property type="molecule type" value="Genomic_DNA"/>
</dbReference>
<dbReference type="CDD" id="cd11314">
    <property type="entry name" value="AmyAc_arch_bac_plant_AmyA"/>
    <property type="match status" value="1"/>
</dbReference>
<accession>A0A1Y1HSK3</accession>
<evidence type="ECO:0000256" key="2">
    <source>
        <dbReference type="ARBA" id="ARBA00008061"/>
    </source>
</evidence>
<gene>
    <name evidence="9" type="ORF">KFL_000850210</name>
</gene>
<evidence type="ECO:0000313" key="9">
    <source>
        <dbReference type="EMBL" id="GAQ81605.1"/>
    </source>
</evidence>
<dbReference type="InterPro" id="IPR013780">
    <property type="entry name" value="Glyco_hydro_b"/>
</dbReference>
<organism evidence="9 10">
    <name type="scientific">Klebsormidium nitens</name>
    <name type="common">Green alga</name>
    <name type="synonym">Ulothrix nitens</name>
    <dbReference type="NCBI Taxonomy" id="105231"/>
    <lineage>
        <taxon>Eukaryota</taxon>
        <taxon>Viridiplantae</taxon>
        <taxon>Streptophyta</taxon>
        <taxon>Klebsormidiophyceae</taxon>
        <taxon>Klebsormidiales</taxon>
        <taxon>Klebsormidiaceae</taxon>
        <taxon>Klebsormidium</taxon>
    </lineage>
</organism>
<feature type="domain" description="Alpha-amylase C-terminal beta-sheet" evidence="8">
    <location>
        <begin position="463"/>
        <end position="534"/>
    </location>
</feature>
<evidence type="ECO:0000256" key="3">
    <source>
        <dbReference type="ARBA" id="ARBA00012595"/>
    </source>
</evidence>
<feature type="domain" description="Glycosyl hydrolase family 13 catalytic" evidence="7">
    <location>
        <begin position="128"/>
        <end position="462"/>
    </location>
</feature>
<sequence length="535" mass="59136">MAATLQRTAAKKLHQAANCRQGTLEGGPLQSGSTRCLVVGKSLSPKLVGWASEYQQLQLEIVDNRWGSRHLQSTKCFQRANDWHGLSTRGCPNQRRRSSKSNVGPLNAVAVQKPTYPVEELGKAQDQACILQAFNWGSCRRDARSWYQLLLDSVDSIEEGAFTDVLLPPCCQSLDPQGFMPVDFYELDTSYGTAEELRQLIAALHSRGVHAIADLVINRLAGVATDSTVSWKKAGGTVADDIDWMDWVSGSGSPALLTEDASADSYPGLAAIDHSNPVVQSDLKGWLLWLKTEVGFDGWFFDYARGFDPQAVANYGEASGPSLAIADYWNPMRYNGTSLEYGQDQHREDLCNWVKATGGSARVLDYTTKGILQMAVERCEYWRLIDPKGRPPGMIGWWPAKAVTFVDNHSTGSEPRHWPFPDWGVMLGYAYILTHPGTPCVFWDHVHAWKHKDAIYSLLAVRRRNGIHAQSSVRITACHSDLYVAQVGSFDGPDQAFRGVYVKLGPSMNLRGGGPPGSDWVVAASGHDYCVWEQR</sequence>
<keyword evidence="10" id="KW-1185">Reference proteome</keyword>
<dbReference type="Pfam" id="PF07821">
    <property type="entry name" value="Alpha-amyl_C2"/>
    <property type="match status" value="1"/>
</dbReference>
<dbReference type="AlphaFoldDB" id="A0A1Y1HSK3"/>
<dbReference type="GO" id="GO:0005987">
    <property type="term" value="P:sucrose catabolic process"/>
    <property type="evidence" value="ECO:0000318"/>
    <property type="project" value="GO_Central"/>
</dbReference>
<comment type="catalytic activity">
    <reaction evidence="1">
        <text>Endohydrolysis of (1-&gt;4)-alpha-D-glucosidic linkages in polysaccharides containing three or more (1-&gt;4)-alpha-linked D-glucose units.</text>
        <dbReference type="EC" id="3.2.1.1"/>
    </reaction>
</comment>
<dbReference type="EC" id="3.2.1.1" evidence="3"/>